<dbReference type="PROSITE" id="PS50097">
    <property type="entry name" value="BTB"/>
    <property type="match status" value="1"/>
</dbReference>
<feature type="region of interest" description="Disordered" evidence="1">
    <location>
        <begin position="1"/>
        <end position="30"/>
    </location>
</feature>
<dbReference type="SMART" id="SM00225">
    <property type="entry name" value="BTB"/>
    <property type="match status" value="1"/>
</dbReference>
<feature type="domain" description="BTB" evidence="2">
    <location>
        <begin position="159"/>
        <end position="223"/>
    </location>
</feature>
<dbReference type="CDD" id="cd18186">
    <property type="entry name" value="BTB_POZ_ZBTB_KLHL-like"/>
    <property type="match status" value="1"/>
</dbReference>
<evidence type="ECO:0000313" key="3">
    <source>
        <dbReference type="Proteomes" id="UP000050741"/>
    </source>
</evidence>
<dbReference type="SUPFAM" id="SSF49599">
    <property type="entry name" value="TRAF domain-like"/>
    <property type="match status" value="1"/>
</dbReference>
<dbReference type="Pfam" id="PF00651">
    <property type="entry name" value="BTB"/>
    <property type="match status" value="1"/>
</dbReference>
<evidence type="ECO:0000256" key="1">
    <source>
        <dbReference type="SAM" id="MobiDB-lite"/>
    </source>
</evidence>
<dbReference type="SMART" id="SM00061">
    <property type="entry name" value="MATH"/>
    <property type="match status" value="1"/>
</dbReference>
<dbReference type="AlphaFoldDB" id="A0A183CIY1"/>
<dbReference type="InterPro" id="IPR011333">
    <property type="entry name" value="SKP1/BTB/POZ_sf"/>
</dbReference>
<name>A0A183CIY1_GLOPA</name>
<dbReference type="SUPFAM" id="SSF54695">
    <property type="entry name" value="POZ domain"/>
    <property type="match status" value="1"/>
</dbReference>
<dbReference type="Pfam" id="PF22486">
    <property type="entry name" value="MATH_2"/>
    <property type="match status" value="1"/>
</dbReference>
<accession>A0A183CIY1</accession>
<dbReference type="PANTHER" id="PTHR47022">
    <property type="entry name" value="BTB AND MATH DOMAIN-CONTAINING PROTEIN 36-RELATED"/>
    <property type="match status" value="1"/>
</dbReference>
<dbReference type="Proteomes" id="UP000050741">
    <property type="component" value="Unassembled WGS sequence"/>
</dbReference>
<dbReference type="Gene3D" id="2.60.210.10">
    <property type="entry name" value="Apoptosis, Tumor Necrosis Factor Receptor Associated Protein 2, Chain A"/>
    <property type="match status" value="1"/>
</dbReference>
<keyword evidence="3" id="KW-1185">Reference proteome</keyword>
<feature type="compositionally biased region" description="Polar residues" evidence="1">
    <location>
        <begin position="1"/>
        <end position="17"/>
    </location>
</feature>
<dbReference type="InterPro" id="IPR002083">
    <property type="entry name" value="MATH/TRAF_dom"/>
</dbReference>
<reference evidence="3" key="1">
    <citation type="submission" date="2014-05" db="EMBL/GenBank/DDBJ databases">
        <title>The genome and life-stage specific transcriptomes of Globodera pallida elucidate key aspects of plant parasitism by a cyst nematode.</title>
        <authorList>
            <person name="Cotton J.A."/>
            <person name="Lilley C.J."/>
            <person name="Jones L.M."/>
            <person name="Kikuchi T."/>
            <person name="Reid A.J."/>
            <person name="Thorpe P."/>
            <person name="Tsai I.J."/>
            <person name="Beasley H."/>
            <person name="Blok V."/>
            <person name="Cock P.J.A."/>
            <person name="Van den Akker S.E."/>
            <person name="Holroyd N."/>
            <person name="Hunt M."/>
            <person name="Mantelin S."/>
            <person name="Naghra H."/>
            <person name="Pain A."/>
            <person name="Palomares-Rius J.E."/>
            <person name="Zarowiecki M."/>
            <person name="Berriman M."/>
            <person name="Jones J.T."/>
            <person name="Urwin P.E."/>
        </authorList>
    </citation>
    <scope>NUCLEOTIDE SEQUENCE [LARGE SCALE GENOMIC DNA]</scope>
    <source>
        <strain evidence="3">Lindley</strain>
    </source>
</reference>
<dbReference type="InterPro" id="IPR008974">
    <property type="entry name" value="TRAF-like"/>
</dbReference>
<dbReference type="PANTHER" id="PTHR47022:SF1">
    <property type="entry name" value="BTB AND MATH DOMAIN-CONTAINING PROTEIN 36-RELATED"/>
    <property type="match status" value="1"/>
</dbReference>
<dbReference type="WBParaSite" id="GPLIN_001283700">
    <property type="protein sequence ID" value="GPLIN_001283700"/>
    <property type="gene ID" value="GPLIN_001283700"/>
</dbReference>
<feature type="compositionally biased region" description="Basic and acidic residues" evidence="1">
    <location>
        <begin position="18"/>
        <end position="30"/>
    </location>
</feature>
<evidence type="ECO:0000313" key="4">
    <source>
        <dbReference type="WBParaSite" id="GPLIN_001283700"/>
    </source>
</evidence>
<evidence type="ECO:0000259" key="2">
    <source>
        <dbReference type="PROSITE" id="PS50097"/>
    </source>
</evidence>
<dbReference type="Gene3D" id="3.30.710.10">
    <property type="entry name" value="Potassium Channel Kv1.1, Chain A"/>
    <property type="match status" value="1"/>
</dbReference>
<sequence>MKRFRPQSSSNTGGDQTDQTKEFSDGRGPKDVFSEPVELINGLPWRIEINHCVEYVGIFLLCDGDETDAAWTCRAAVQFSVISCKKSGECLMTEGELDSFNIFTANTCSWGYEQFASIKELMDPKNGFYDEKADAVTFKAEVVAEEPNGMAGVRLKDPLRVNGEVVYVNKHLLAAHSTYFQAMFFGANAEESPNIQIDEVPDAVAYFERLIFTMYPHNMELDAIFKFRLARQFGIVDMKEKILKEMAKEDFLIAAENYVDNYSEITKLGAEAMKELSERHKELFGTK</sequence>
<reference evidence="4" key="2">
    <citation type="submission" date="2016-06" db="UniProtKB">
        <authorList>
            <consortium name="WormBaseParasite"/>
        </authorList>
    </citation>
    <scope>IDENTIFICATION</scope>
</reference>
<protein>
    <submittedName>
        <fullName evidence="4">BTB domain-containing protein</fullName>
    </submittedName>
</protein>
<organism evidence="3 4">
    <name type="scientific">Globodera pallida</name>
    <name type="common">Potato cyst nematode worm</name>
    <name type="synonym">Heterodera pallida</name>
    <dbReference type="NCBI Taxonomy" id="36090"/>
    <lineage>
        <taxon>Eukaryota</taxon>
        <taxon>Metazoa</taxon>
        <taxon>Ecdysozoa</taxon>
        <taxon>Nematoda</taxon>
        <taxon>Chromadorea</taxon>
        <taxon>Rhabditida</taxon>
        <taxon>Tylenchina</taxon>
        <taxon>Tylenchomorpha</taxon>
        <taxon>Tylenchoidea</taxon>
        <taxon>Heteroderidae</taxon>
        <taxon>Heteroderinae</taxon>
        <taxon>Globodera</taxon>
    </lineage>
</organism>
<dbReference type="InterPro" id="IPR000210">
    <property type="entry name" value="BTB/POZ_dom"/>
</dbReference>
<proteinExistence type="predicted"/>